<evidence type="ECO:0000256" key="14">
    <source>
        <dbReference type="SAM" id="MobiDB-lite"/>
    </source>
</evidence>
<dbReference type="Gene3D" id="3.40.50.300">
    <property type="entry name" value="P-loop containing nucleotide triphosphate hydrolases"/>
    <property type="match status" value="1"/>
</dbReference>
<feature type="transmembrane region" description="Helical" evidence="15">
    <location>
        <begin position="119"/>
        <end position="138"/>
    </location>
</feature>
<keyword evidence="7" id="KW-0067">ATP-binding</keyword>
<keyword evidence="8" id="KW-1278">Translocase</keyword>
<comment type="subcellular location">
    <subcellularLocation>
        <location evidence="1">Mitochondrion membrane</location>
        <topology evidence="1">Multi-pass membrane protein</topology>
    </subcellularLocation>
</comment>
<sequence>MAFDFFSVSGCHLASTIFYICHTRKSTCSDSKINRNTTTAALIILFGLSTAHVSINFARGLQAFAPNHKTLGGASIYLEELWVSTNVVKQILFVTAMWALIWWAYIAVTKDGCEKFCKLLFLPGFSMLASIVCGYNSVNSVAHSLPGENAFIDGILRWRGALLALSLLTNTLVVMLIALMVKSMSDHSISFHGGGTESGKVVTNKRSNQDIQGLKETQIQGNISARTRVQRRNSEADPDAVGEELRTNTYASRLPRALEGTLLRRGARLNIGCRLYQNQAAPQPKPERSPQPNPSGPNSLEPAQLTAAQERKSNWKIIRSLMSNVWPKNDWKTRGTVILGFAFLISGKVLNVQVPLIFKQIIDSLNIPLDPSSSSTIWTIAGATVLGCKTYTFRLRLCIVLMYPSIDGAARVGATVFSELLNAVFANIGQRAIRKVARETFEQLLSMDMKFHLARQTGGLTRAIDRGTKGITFLLQAILFRIVPTALEISMVCGILTYKFGWDFAAITAGTLAAYAWFTIRTTSWRTKFRRDANQADQRAASSSVDSLINFEAVKHFNNEKYEVAAYDKHLAAYEKSSVKITTSLAFLNSGQNVIFSSALTMTMLMAAQGVASGTMTLGDLVMINQLIFQLSLPLNFLGTIYRELQQNLLDMEVLFKLREDNPPIEDVRGAQPLNLPIDTGKSIRFENVNFAYHPSRPIFTDLSFIIPAGKRTAFVGPSGCGKSTILRLLFRFYDPTSGRILIGDQDISQVQLTSLRKAIGVVPQDTPLFHADVMHNVRYGNLEKDEYEAIDAAKKANVHEAIMRLPEGYKTKVGERGLMISGGEKQRLAVARVLLKDPPILFFDEATSALDAHTEAELMKNINSALLRQSRTSIFIAHRLRTIVEADLIVVLQDGRVAEQGTHEELLKKAGLYYRMWQEQQALAAAEFVEEFEKQETIN</sequence>
<gene>
    <name evidence="18" type="ORF">D9757_004956</name>
</gene>
<dbReference type="InterPro" id="IPR036640">
    <property type="entry name" value="ABC1_TM_sf"/>
</dbReference>
<dbReference type="InterPro" id="IPR003593">
    <property type="entry name" value="AAA+_ATPase"/>
</dbReference>
<dbReference type="Proteomes" id="UP000518752">
    <property type="component" value="Unassembled WGS sequence"/>
</dbReference>
<proteinExistence type="inferred from homology"/>
<dbReference type="GO" id="GO:0005743">
    <property type="term" value="C:mitochondrial inner membrane"/>
    <property type="evidence" value="ECO:0007669"/>
    <property type="project" value="TreeGrafter"/>
</dbReference>
<evidence type="ECO:0000259" key="16">
    <source>
        <dbReference type="PROSITE" id="PS50893"/>
    </source>
</evidence>
<dbReference type="GO" id="GO:0016887">
    <property type="term" value="F:ATP hydrolysis activity"/>
    <property type="evidence" value="ECO:0007669"/>
    <property type="project" value="InterPro"/>
</dbReference>
<evidence type="ECO:0000256" key="3">
    <source>
        <dbReference type="ARBA" id="ARBA00022448"/>
    </source>
</evidence>
<dbReference type="GO" id="GO:0000041">
    <property type="term" value="P:transition metal ion transport"/>
    <property type="evidence" value="ECO:0007669"/>
    <property type="project" value="UniProtKB-ARBA"/>
</dbReference>
<feature type="region of interest" description="Disordered" evidence="14">
    <location>
        <begin position="222"/>
        <end position="248"/>
    </location>
</feature>
<evidence type="ECO:0000256" key="15">
    <source>
        <dbReference type="SAM" id="Phobius"/>
    </source>
</evidence>
<dbReference type="InterPro" id="IPR017871">
    <property type="entry name" value="ABC_transporter-like_CS"/>
</dbReference>
<evidence type="ECO:0000256" key="9">
    <source>
        <dbReference type="ARBA" id="ARBA00022989"/>
    </source>
</evidence>
<evidence type="ECO:0000256" key="13">
    <source>
        <dbReference type="ARBA" id="ARBA00040792"/>
    </source>
</evidence>
<dbReference type="EMBL" id="JAACJN010000024">
    <property type="protein sequence ID" value="KAF5389039.1"/>
    <property type="molecule type" value="Genomic_DNA"/>
</dbReference>
<dbReference type="GO" id="GO:0005524">
    <property type="term" value="F:ATP binding"/>
    <property type="evidence" value="ECO:0007669"/>
    <property type="project" value="UniProtKB-KW"/>
</dbReference>
<dbReference type="CDD" id="cd03253">
    <property type="entry name" value="ABCC_ATM1_transporter"/>
    <property type="match status" value="1"/>
</dbReference>
<dbReference type="InterPro" id="IPR003439">
    <property type="entry name" value="ABC_transporter-like_ATP-bd"/>
</dbReference>
<dbReference type="PANTHER" id="PTHR24221:SF402">
    <property type="entry name" value="IRON-SULFUR CLUSTERS TRANSPORTER ABCB7, MITOCHONDRIAL"/>
    <property type="match status" value="1"/>
</dbReference>
<evidence type="ECO:0000256" key="5">
    <source>
        <dbReference type="ARBA" id="ARBA00022741"/>
    </source>
</evidence>
<dbReference type="Pfam" id="PF00664">
    <property type="entry name" value="ABC_membrane"/>
    <property type="match status" value="1"/>
</dbReference>
<evidence type="ECO:0000256" key="2">
    <source>
        <dbReference type="ARBA" id="ARBA00011738"/>
    </source>
</evidence>
<evidence type="ECO:0000256" key="1">
    <source>
        <dbReference type="ARBA" id="ARBA00004225"/>
    </source>
</evidence>
<dbReference type="PROSITE" id="PS50929">
    <property type="entry name" value="ABC_TM1F"/>
    <property type="match status" value="1"/>
</dbReference>
<evidence type="ECO:0000313" key="19">
    <source>
        <dbReference type="Proteomes" id="UP000518752"/>
    </source>
</evidence>
<feature type="region of interest" description="Disordered" evidence="14">
    <location>
        <begin position="279"/>
        <end position="306"/>
    </location>
</feature>
<evidence type="ECO:0000256" key="11">
    <source>
        <dbReference type="ARBA" id="ARBA00024363"/>
    </source>
</evidence>
<dbReference type="SUPFAM" id="SSF90123">
    <property type="entry name" value="ABC transporter transmembrane region"/>
    <property type="match status" value="1"/>
</dbReference>
<comment type="caution">
    <text evidence="18">The sequence shown here is derived from an EMBL/GenBank/DDBJ whole genome shotgun (WGS) entry which is preliminary data.</text>
</comment>
<comment type="similarity">
    <text evidence="11">Belongs to the ABC transporter superfamily. ABCB family. Heavy Metal importer (TC 3.A.1.210) subfamily.</text>
</comment>
<evidence type="ECO:0000256" key="4">
    <source>
        <dbReference type="ARBA" id="ARBA00022692"/>
    </source>
</evidence>
<dbReference type="PROSITE" id="PS50893">
    <property type="entry name" value="ABC_TRANSPORTER_2"/>
    <property type="match status" value="1"/>
</dbReference>
<dbReference type="OrthoDB" id="6500128at2759"/>
<keyword evidence="4 15" id="KW-0812">Transmembrane</keyword>
<evidence type="ECO:0000259" key="17">
    <source>
        <dbReference type="PROSITE" id="PS50929"/>
    </source>
</evidence>
<keyword evidence="3" id="KW-0813">Transport</keyword>
<dbReference type="GO" id="GO:0006879">
    <property type="term" value="P:intracellular iron ion homeostasis"/>
    <property type="evidence" value="ECO:0007669"/>
    <property type="project" value="TreeGrafter"/>
</dbReference>
<keyword evidence="9 15" id="KW-1133">Transmembrane helix</keyword>
<feature type="domain" description="ABC transmembrane type-1" evidence="17">
    <location>
        <begin position="338"/>
        <end position="647"/>
    </location>
</feature>
<evidence type="ECO:0000256" key="10">
    <source>
        <dbReference type="ARBA" id="ARBA00023136"/>
    </source>
</evidence>
<evidence type="ECO:0000313" key="18">
    <source>
        <dbReference type="EMBL" id="KAF5389039.1"/>
    </source>
</evidence>
<evidence type="ECO:0000256" key="7">
    <source>
        <dbReference type="ARBA" id="ARBA00022840"/>
    </source>
</evidence>
<name>A0A8H5HT69_9AGAR</name>
<keyword evidence="6" id="KW-0496">Mitochondrion</keyword>
<keyword evidence="19" id="KW-1185">Reference proteome</keyword>
<accession>A0A8H5HT69</accession>
<dbReference type="Gene3D" id="1.20.1560.10">
    <property type="entry name" value="ABC transporter type 1, transmembrane domain"/>
    <property type="match status" value="1"/>
</dbReference>
<dbReference type="SUPFAM" id="SSF52540">
    <property type="entry name" value="P-loop containing nucleoside triphosphate hydrolases"/>
    <property type="match status" value="1"/>
</dbReference>
<comment type="subunit">
    <text evidence="2">Homodimer.</text>
</comment>
<evidence type="ECO:0000256" key="8">
    <source>
        <dbReference type="ARBA" id="ARBA00022967"/>
    </source>
</evidence>
<dbReference type="InterPro" id="IPR011527">
    <property type="entry name" value="ABC1_TM_dom"/>
</dbReference>
<protein>
    <recommendedName>
        <fullName evidence="12">Iron-sulfur clusters transporter ATM1, mitochondrial</fullName>
    </recommendedName>
    <alternativeName>
        <fullName evidence="13">Iron-sulfur clusters transporter atm1, mitochondrial</fullName>
    </alternativeName>
</protein>
<keyword evidence="6" id="KW-0999">Mitochondrion inner membrane</keyword>
<dbReference type="GO" id="GO:0140359">
    <property type="term" value="F:ABC-type transporter activity"/>
    <property type="evidence" value="ECO:0007669"/>
    <property type="project" value="InterPro"/>
</dbReference>
<keyword evidence="10 15" id="KW-0472">Membrane</keyword>
<feature type="domain" description="ABC transporter" evidence="16">
    <location>
        <begin position="684"/>
        <end position="920"/>
    </location>
</feature>
<reference evidence="18 19" key="1">
    <citation type="journal article" date="2020" name="ISME J.">
        <title>Uncovering the hidden diversity of litter-decomposition mechanisms in mushroom-forming fungi.</title>
        <authorList>
            <person name="Floudas D."/>
            <person name="Bentzer J."/>
            <person name="Ahren D."/>
            <person name="Johansson T."/>
            <person name="Persson P."/>
            <person name="Tunlid A."/>
        </authorList>
    </citation>
    <scope>NUCLEOTIDE SEQUENCE [LARGE SCALE GENOMIC DNA]</scope>
    <source>
        <strain evidence="18 19">CBS 406.79</strain>
    </source>
</reference>
<dbReference type="Pfam" id="PF00005">
    <property type="entry name" value="ABC_tran"/>
    <property type="match status" value="1"/>
</dbReference>
<dbReference type="SMART" id="SM00382">
    <property type="entry name" value="AAA"/>
    <property type="match status" value="1"/>
</dbReference>
<feature type="transmembrane region" description="Helical" evidence="15">
    <location>
        <begin position="158"/>
        <end position="181"/>
    </location>
</feature>
<dbReference type="InterPro" id="IPR039421">
    <property type="entry name" value="Type_1_exporter"/>
</dbReference>
<evidence type="ECO:0000256" key="12">
    <source>
        <dbReference type="ARBA" id="ARBA00039906"/>
    </source>
</evidence>
<dbReference type="PANTHER" id="PTHR24221">
    <property type="entry name" value="ATP-BINDING CASSETTE SUB-FAMILY B"/>
    <property type="match status" value="1"/>
</dbReference>
<feature type="transmembrane region" description="Helical" evidence="15">
    <location>
        <begin position="87"/>
        <end position="107"/>
    </location>
</feature>
<keyword evidence="5" id="KW-0547">Nucleotide-binding</keyword>
<dbReference type="PROSITE" id="PS00211">
    <property type="entry name" value="ABC_TRANSPORTER_1"/>
    <property type="match status" value="1"/>
</dbReference>
<dbReference type="AlphaFoldDB" id="A0A8H5HT69"/>
<feature type="transmembrane region" description="Helical" evidence="15">
    <location>
        <begin position="39"/>
        <end position="58"/>
    </location>
</feature>
<dbReference type="CDD" id="cd18582">
    <property type="entry name" value="ABC_6TM_ATM1_ABCB7"/>
    <property type="match status" value="1"/>
</dbReference>
<dbReference type="InterPro" id="IPR027417">
    <property type="entry name" value="P-loop_NTPase"/>
</dbReference>
<dbReference type="FunFam" id="3.40.50.300:FF:000186">
    <property type="entry name" value="ATP-binding cassette sub-family B member 7, mitochondrial"/>
    <property type="match status" value="1"/>
</dbReference>
<organism evidence="18 19">
    <name type="scientific">Collybiopsis confluens</name>
    <dbReference type="NCBI Taxonomy" id="2823264"/>
    <lineage>
        <taxon>Eukaryota</taxon>
        <taxon>Fungi</taxon>
        <taxon>Dikarya</taxon>
        <taxon>Basidiomycota</taxon>
        <taxon>Agaricomycotina</taxon>
        <taxon>Agaricomycetes</taxon>
        <taxon>Agaricomycetidae</taxon>
        <taxon>Agaricales</taxon>
        <taxon>Marasmiineae</taxon>
        <taxon>Omphalotaceae</taxon>
        <taxon>Collybiopsis</taxon>
    </lineage>
</organism>
<evidence type="ECO:0000256" key="6">
    <source>
        <dbReference type="ARBA" id="ARBA00022792"/>
    </source>
</evidence>